<dbReference type="RefSeq" id="WP_102365815.1">
    <property type="nucleotide sequence ID" value="NZ_CP020991.1"/>
</dbReference>
<gene>
    <name evidence="1" type="ORF">B9O19_01466</name>
</gene>
<accession>A0A2K9P308</accession>
<dbReference type="KEGG" id="mpec:B9O19_01466"/>
<reference evidence="1 2" key="1">
    <citation type="submission" date="2017-04" db="EMBL/GenBank/DDBJ databases">
        <title>Monoglobus pectinilyticus 14 draft genome.</title>
        <authorList>
            <person name="Kim C."/>
            <person name="Rosendale D.I."/>
            <person name="Kelly W.J."/>
            <person name="Tannock G.W."/>
            <person name="Patchett M.L."/>
            <person name="Jordens J.Z."/>
        </authorList>
    </citation>
    <scope>NUCLEOTIDE SEQUENCE [LARGE SCALE GENOMIC DNA]</scope>
    <source>
        <strain evidence="1 2">14</strain>
    </source>
</reference>
<proteinExistence type="predicted"/>
<evidence type="ECO:0000313" key="1">
    <source>
        <dbReference type="EMBL" id="AUO19626.1"/>
    </source>
</evidence>
<dbReference type="AlphaFoldDB" id="A0A2K9P308"/>
<name>A0A2K9P308_9FIRM</name>
<dbReference type="Proteomes" id="UP000235589">
    <property type="component" value="Chromosome"/>
</dbReference>
<evidence type="ECO:0000313" key="2">
    <source>
        <dbReference type="Proteomes" id="UP000235589"/>
    </source>
</evidence>
<keyword evidence="2" id="KW-1185">Reference proteome</keyword>
<dbReference type="GeneID" id="98062859"/>
<protein>
    <submittedName>
        <fullName evidence="1">Uncharacterized protein</fullName>
    </submittedName>
</protein>
<dbReference type="EMBL" id="CP020991">
    <property type="protein sequence ID" value="AUO19626.1"/>
    <property type="molecule type" value="Genomic_DNA"/>
</dbReference>
<organism evidence="1 2">
    <name type="scientific">Monoglobus pectinilyticus</name>
    <dbReference type="NCBI Taxonomy" id="1981510"/>
    <lineage>
        <taxon>Bacteria</taxon>
        <taxon>Bacillati</taxon>
        <taxon>Bacillota</taxon>
        <taxon>Clostridia</taxon>
        <taxon>Monoglobales</taxon>
        <taxon>Monoglobaceae</taxon>
        <taxon>Monoglobus</taxon>
    </lineage>
</organism>
<sequence length="288" mass="34105">MKQIVYVLIIVILTNVFVFAEDTHVSELSSEEQFKLGNELTAIENLESLDIVRNAESRWNQTSLITRRDALKISYVFNTYDRDFIGITSGYTAEQIKDELEKEAWLYGMNSYYGNYRTARKFEFSDIEPLSYDYKLAASLFYYNLITGQEQDGKLYANFDNNMTYNEAFVTVCRMLSTSSGSRFYADLYIAKYYYENNQEVCNPYYQFCIDTGMINCKNALSEYEMNIYPEQLEENITAYEYLYLVNQALYIHTRQVGDYAQLYNYRRINTRIKLEEDYLTKQHDIMD</sequence>